<accession>A0A7R9IEU5</accession>
<keyword evidence="2" id="KW-0479">Metal-binding</keyword>
<keyword evidence="4" id="KW-0862">Zinc</keyword>
<dbReference type="SMART" id="SM00105">
    <property type="entry name" value="ArfGap"/>
    <property type="match status" value="1"/>
</dbReference>
<name>A0A7R9IEU5_9NEOP</name>
<dbReference type="GO" id="GO:0008270">
    <property type="term" value="F:zinc ion binding"/>
    <property type="evidence" value="ECO:0007669"/>
    <property type="project" value="UniProtKB-KW"/>
</dbReference>
<dbReference type="GO" id="GO:0032012">
    <property type="term" value="P:regulation of ARF protein signal transduction"/>
    <property type="evidence" value="ECO:0007669"/>
    <property type="project" value="TreeGrafter"/>
</dbReference>
<dbReference type="GO" id="GO:0005096">
    <property type="term" value="F:GTPase activator activity"/>
    <property type="evidence" value="ECO:0007669"/>
    <property type="project" value="UniProtKB-KW"/>
</dbReference>
<dbReference type="FunFam" id="1.10.220.150:FF:000014">
    <property type="entry name" value="ADP-ribosylation factor GTPase-activating protein"/>
    <property type="match status" value="1"/>
</dbReference>
<dbReference type="InterPro" id="IPR038508">
    <property type="entry name" value="ArfGAP_dom_sf"/>
</dbReference>
<dbReference type="GO" id="GO:0000139">
    <property type="term" value="C:Golgi membrane"/>
    <property type="evidence" value="ECO:0007669"/>
    <property type="project" value="TreeGrafter"/>
</dbReference>
<dbReference type="GO" id="GO:0030100">
    <property type="term" value="P:regulation of endocytosis"/>
    <property type="evidence" value="ECO:0007669"/>
    <property type="project" value="TreeGrafter"/>
</dbReference>
<dbReference type="CDD" id="cd08830">
    <property type="entry name" value="ArfGap_ArfGap1"/>
    <property type="match status" value="1"/>
</dbReference>
<protein>
    <recommendedName>
        <fullName evidence="7">Arf-GAP domain-containing protein</fullName>
    </recommendedName>
</protein>
<dbReference type="Gene3D" id="1.10.220.150">
    <property type="entry name" value="Arf GTPase activating protein"/>
    <property type="match status" value="1"/>
</dbReference>
<organism evidence="8">
    <name type="scientific">Timema tahoe</name>
    <dbReference type="NCBI Taxonomy" id="61484"/>
    <lineage>
        <taxon>Eukaryota</taxon>
        <taxon>Metazoa</taxon>
        <taxon>Ecdysozoa</taxon>
        <taxon>Arthropoda</taxon>
        <taxon>Hexapoda</taxon>
        <taxon>Insecta</taxon>
        <taxon>Pterygota</taxon>
        <taxon>Neoptera</taxon>
        <taxon>Polyneoptera</taxon>
        <taxon>Phasmatodea</taxon>
        <taxon>Timematodea</taxon>
        <taxon>Timematoidea</taxon>
        <taxon>Timematidae</taxon>
        <taxon>Timema</taxon>
    </lineage>
</organism>
<evidence type="ECO:0000256" key="6">
    <source>
        <dbReference type="SAM" id="MobiDB-lite"/>
    </source>
</evidence>
<keyword evidence="1" id="KW-0343">GTPase activation</keyword>
<dbReference type="InterPro" id="IPR001164">
    <property type="entry name" value="ArfGAP_dom"/>
</dbReference>
<evidence type="ECO:0000256" key="2">
    <source>
        <dbReference type="ARBA" id="ARBA00022723"/>
    </source>
</evidence>
<evidence type="ECO:0000313" key="8">
    <source>
        <dbReference type="EMBL" id="CAD7456916.1"/>
    </source>
</evidence>
<dbReference type="PANTHER" id="PTHR46395">
    <property type="entry name" value="ADP-RIBOSYLATION FACTOR GTPASE-ACTIVATING PROTEIN 1"/>
    <property type="match status" value="1"/>
</dbReference>
<feature type="compositionally biased region" description="Low complexity" evidence="6">
    <location>
        <begin position="407"/>
        <end position="417"/>
    </location>
</feature>
<proteinExistence type="predicted"/>
<feature type="region of interest" description="Disordered" evidence="6">
    <location>
        <begin position="310"/>
        <end position="459"/>
    </location>
</feature>
<dbReference type="PANTHER" id="PTHR46395:SF1">
    <property type="entry name" value="ADP-RIBOSYLATION FACTOR GTPASE-ACTIVATING PROTEIN 1"/>
    <property type="match status" value="1"/>
</dbReference>
<feature type="domain" description="Arf-GAP" evidence="7">
    <location>
        <begin position="7"/>
        <end position="124"/>
    </location>
</feature>
<gene>
    <name evidence="8" type="ORF">TTEB3V08_LOCUS4931</name>
</gene>
<dbReference type="PRINTS" id="PR00405">
    <property type="entry name" value="REVINTRACTNG"/>
</dbReference>
<feature type="compositionally biased region" description="Basic and acidic residues" evidence="6">
    <location>
        <begin position="363"/>
        <end position="373"/>
    </location>
</feature>
<dbReference type="EMBL" id="OE001484">
    <property type="protein sequence ID" value="CAD7456916.1"/>
    <property type="molecule type" value="Genomic_DNA"/>
</dbReference>
<sequence length="459" mass="49800">MASPRTCRVLQDLKPTNENTKCFECGAHNPQWASVSYGIWICLECSGKHRGLGVHLSFVRSISMDKWKDIELEKMKVGGNRKARAFFESQDDWDDSMPLQQRYNTKAAALYRDKIATLARGDTWSVTKSPAQSYVNSSIRQFSGSSSTTGGSYGGDNSYHDMNDSTGYQSGGGYQSLDAQQNFKDQKDAFFVRKQNENALKPGDLPPSQGGRYGGFGYTMDAPPRSSSQEFFDSAVSSFASGWSVFSTSATKIASKATEGAIKIGGIASQKVADISVTVGEKVKEGKLLDDVTSQVSNLANKVGDLGRRGWKDLSGVNVPPHETIPETTDNPSTEKSSLLLEGGIAQRSQSKDHISASLLTNDRGDSPGKAEDDWVWGTNKQSKASSGAKSPNDWDSWGPSGASEQGTPTPATTSATKKGKKKSTKDGLLIDLAEGKNSDWNSKWNDDDEAWDMLNRKD</sequence>
<reference evidence="8" key="1">
    <citation type="submission" date="2020-11" db="EMBL/GenBank/DDBJ databases">
        <authorList>
            <person name="Tran Van P."/>
        </authorList>
    </citation>
    <scope>NUCLEOTIDE SEQUENCE</scope>
</reference>
<evidence type="ECO:0000256" key="5">
    <source>
        <dbReference type="PROSITE-ProRule" id="PRU00288"/>
    </source>
</evidence>
<dbReference type="InterPro" id="IPR037278">
    <property type="entry name" value="ARFGAP/RecO"/>
</dbReference>
<evidence type="ECO:0000256" key="3">
    <source>
        <dbReference type="ARBA" id="ARBA00022771"/>
    </source>
</evidence>
<evidence type="ECO:0000256" key="1">
    <source>
        <dbReference type="ARBA" id="ARBA00022468"/>
    </source>
</evidence>
<evidence type="ECO:0000259" key="7">
    <source>
        <dbReference type="PROSITE" id="PS50115"/>
    </source>
</evidence>
<dbReference type="Pfam" id="PF01412">
    <property type="entry name" value="ArfGap"/>
    <property type="match status" value="1"/>
</dbReference>
<dbReference type="PROSITE" id="PS50115">
    <property type="entry name" value="ARFGAP"/>
    <property type="match status" value="1"/>
</dbReference>
<feature type="compositionally biased region" description="Polar residues" evidence="6">
    <location>
        <begin position="326"/>
        <end position="337"/>
    </location>
</feature>
<feature type="region of interest" description="Disordered" evidence="6">
    <location>
        <begin position="142"/>
        <end position="176"/>
    </location>
</feature>
<dbReference type="SUPFAM" id="SSF57863">
    <property type="entry name" value="ArfGap/RecO-like zinc finger"/>
    <property type="match status" value="1"/>
</dbReference>
<dbReference type="AlphaFoldDB" id="A0A7R9IEU5"/>
<evidence type="ECO:0000256" key="4">
    <source>
        <dbReference type="ARBA" id="ARBA00022833"/>
    </source>
</evidence>
<feature type="compositionally biased region" description="Polar residues" evidence="6">
    <location>
        <begin position="379"/>
        <end position="390"/>
    </location>
</feature>
<keyword evidence="3 5" id="KW-0863">Zinc-finger</keyword>